<dbReference type="STRING" id="566551.HMPREF0201_02833"/>
<dbReference type="EMBL" id="ATDT01000023">
    <property type="protein sequence ID" value="EPF16470.1"/>
    <property type="molecule type" value="Genomic_DNA"/>
</dbReference>
<name>S3IU04_9ENTR</name>
<reference evidence="1 2" key="1">
    <citation type="submission" date="2013-04" db="EMBL/GenBank/DDBJ databases">
        <authorList>
            <person name="Weinstock G."/>
            <person name="Sodergren E."/>
            <person name="Lobos E.A."/>
            <person name="Fulton L."/>
            <person name="Fulton R."/>
            <person name="Courtney L."/>
            <person name="Fronick C."/>
            <person name="O'Laughlin M."/>
            <person name="Godfrey J."/>
            <person name="Wilson R.M."/>
            <person name="Miner T."/>
            <person name="Farmer C."/>
            <person name="Delehaunty K."/>
            <person name="Cordes M."/>
            <person name="Minx P."/>
            <person name="Tomlinson C."/>
            <person name="Chen J."/>
            <person name="Wollam A."/>
            <person name="Pepin K.H."/>
            <person name="Palsikar V.B."/>
            <person name="Zhang X."/>
            <person name="Suruliraj S."/>
            <person name="Perna N.T."/>
            <person name="Plunkett G."/>
            <person name="Warren W."/>
            <person name="Mitreva M."/>
            <person name="Mardis E.R."/>
            <person name="Wilson R.K."/>
        </authorList>
    </citation>
    <scope>NUCLEOTIDE SEQUENCE [LARGE SCALE GENOMIC DNA]</scope>
    <source>
        <strain evidence="1 2">DSM 4568</strain>
    </source>
</reference>
<organism evidence="1 2">
    <name type="scientific">Cedecea davisae DSM 4568</name>
    <dbReference type="NCBI Taxonomy" id="566551"/>
    <lineage>
        <taxon>Bacteria</taxon>
        <taxon>Pseudomonadati</taxon>
        <taxon>Pseudomonadota</taxon>
        <taxon>Gammaproteobacteria</taxon>
        <taxon>Enterobacterales</taxon>
        <taxon>Enterobacteriaceae</taxon>
        <taxon>Cedecea</taxon>
    </lineage>
</organism>
<protein>
    <submittedName>
        <fullName evidence="1">Uncharacterized protein</fullName>
    </submittedName>
</protein>
<sequence length="62" mass="7509">MWLRDSPTHIFKEQYWSRTNKRPSSSPVEGDVISVRYQRWDENEEIKKGMREKMNRVVIILG</sequence>
<proteinExistence type="predicted"/>
<dbReference type="Proteomes" id="UP000014585">
    <property type="component" value="Unassembled WGS sequence"/>
</dbReference>
<dbReference type="HOGENOM" id="CLU_2895748_0_0_6"/>
<evidence type="ECO:0000313" key="2">
    <source>
        <dbReference type="Proteomes" id="UP000014585"/>
    </source>
</evidence>
<dbReference type="AlphaFoldDB" id="S3IU04"/>
<gene>
    <name evidence="1" type="ORF">HMPREF0201_02833</name>
</gene>
<accession>S3IU04</accession>
<evidence type="ECO:0000313" key="1">
    <source>
        <dbReference type="EMBL" id="EPF16470.1"/>
    </source>
</evidence>
<comment type="caution">
    <text evidence="1">The sequence shown here is derived from an EMBL/GenBank/DDBJ whole genome shotgun (WGS) entry which is preliminary data.</text>
</comment>